<keyword evidence="1" id="KW-1133">Transmembrane helix</keyword>
<feature type="transmembrane region" description="Helical" evidence="1">
    <location>
        <begin position="357"/>
        <end position="376"/>
    </location>
</feature>
<keyword evidence="1" id="KW-0812">Transmembrane</keyword>
<feature type="transmembrane region" description="Helical" evidence="1">
    <location>
        <begin position="291"/>
        <end position="314"/>
    </location>
</feature>
<keyword evidence="1" id="KW-0472">Membrane</keyword>
<reference evidence="4 5" key="2">
    <citation type="submission" date="2019-09" db="EMBL/GenBank/DDBJ databases">
        <authorList>
            <person name="Mazur A."/>
        </authorList>
    </citation>
    <scope>NUCLEOTIDE SEQUENCE [LARGE SCALE GENOMIC DNA]</scope>
    <source>
        <strain evidence="4 5">3729k</strain>
    </source>
</reference>
<feature type="transmembrane region" description="Helical" evidence="1">
    <location>
        <begin position="265"/>
        <end position="284"/>
    </location>
</feature>
<keyword evidence="5" id="KW-1185">Reference proteome</keyword>
<organism evidence="4 5">
    <name type="scientific">Arenimonas fontis</name>
    <dbReference type="NCBI Taxonomy" id="2608255"/>
    <lineage>
        <taxon>Bacteria</taxon>
        <taxon>Pseudomonadati</taxon>
        <taxon>Pseudomonadota</taxon>
        <taxon>Gammaproteobacteria</taxon>
        <taxon>Lysobacterales</taxon>
        <taxon>Lysobacteraceae</taxon>
        <taxon>Arenimonas</taxon>
    </lineage>
</organism>
<name>A0A5B2ZC14_9GAMM</name>
<dbReference type="Pfam" id="PF25221">
    <property type="entry name" value="5TMH_Lnb"/>
    <property type="match status" value="1"/>
</dbReference>
<dbReference type="EMBL" id="VUOD01000004">
    <property type="protein sequence ID" value="KAA2284820.1"/>
    <property type="molecule type" value="Genomic_DNA"/>
</dbReference>
<evidence type="ECO:0000259" key="3">
    <source>
        <dbReference type="Pfam" id="PF25221"/>
    </source>
</evidence>
<dbReference type="Pfam" id="PF13387">
    <property type="entry name" value="Lnb_N"/>
    <property type="match status" value="1"/>
</dbReference>
<dbReference type="Proteomes" id="UP000322165">
    <property type="component" value="Unassembled WGS sequence"/>
</dbReference>
<dbReference type="InterPro" id="IPR025178">
    <property type="entry name" value="Lnb_N"/>
</dbReference>
<sequence length="404" mass="44802">MPGACTVSWSACMPMPERLRVRLAMLLLCLLPALAAAAPRIGVLTMEPGELFFERFGHNAIVVDDPAGDGPIAYNFGYFDLDEPGFFANFVHGRMRYWLVALPMERDLAYYRRTGRGVTLQWLDLAPEQARALAQGLADRARGENARYDYDYFTSNCSTQVRDALDRALDGRLRAQLSGRSRGHSYRSEAVRLASPAPWMALGFHLGLAGQADRPLSRYDEGFIPMRLREALREVRLDDGRPLVAAEETLAPHRLPPAPAEAPRLRGPALVAGLVLAALVLLAGRRWPRALAGFALAFWLLAGLAGALMLYLWLATAHVFAHGNENLLLLSPLCLGLLPGAWALLRGREPKPWFRALLVLVVAGAALAGFLKFLPFRPQENVEWVLLLLPLHWALLRRLAPRRD</sequence>
<accession>A0A5B2ZC14</accession>
<protein>
    <submittedName>
        <fullName evidence="4">DUF4105 domain-containing protein</fullName>
    </submittedName>
</protein>
<dbReference type="AlphaFoldDB" id="A0A5B2ZC14"/>
<evidence type="ECO:0000259" key="2">
    <source>
        <dbReference type="Pfam" id="PF13387"/>
    </source>
</evidence>
<evidence type="ECO:0000256" key="1">
    <source>
        <dbReference type="SAM" id="Phobius"/>
    </source>
</evidence>
<feature type="domain" description="Lnb N-terminal periplasmic" evidence="2">
    <location>
        <begin position="43"/>
        <end position="176"/>
    </location>
</feature>
<evidence type="ECO:0000313" key="5">
    <source>
        <dbReference type="Proteomes" id="UP000322165"/>
    </source>
</evidence>
<feature type="domain" description="Lnb-like transmembrane" evidence="3">
    <location>
        <begin position="274"/>
        <end position="381"/>
    </location>
</feature>
<comment type="caution">
    <text evidence="4">The sequence shown here is derived from an EMBL/GenBank/DDBJ whole genome shotgun (WGS) entry which is preliminary data.</text>
</comment>
<dbReference type="InterPro" id="IPR057436">
    <property type="entry name" value="5TMH_Lnb"/>
</dbReference>
<proteinExistence type="predicted"/>
<feature type="transmembrane region" description="Helical" evidence="1">
    <location>
        <begin position="326"/>
        <end position="345"/>
    </location>
</feature>
<gene>
    <name evidence="4" type="ORF">F0415_06080</name>
</gene>
<reference evidence="4 5" key="1">
    <citation type="submission" date="2019-09" db="EMBL/GenBank/DDBJ databases">
        <title>Arenimonas chukotkensis sp. nov., a bacterium isolated from Chukotka hot spring, Arctic region, Russia.</title>
        <authorList>
            <person name="Zayulina K.S."/>
            <person name="Prokofeva M.I."/>
            <person name="Elcheninov A.G."/>
            <person name="Novikov A."/>
            <person name="Kochetkova T.V."/>
            <person name="Kublanov I.V."/>
        </authorList>
    </citation>
    <scope>NUCLEOTIDE SEQUENCE [LARGE SCALE GENOMIC DNA]</scope>
    <source>
        <strain evidence="4 5">3729k</strain>
    </source>
</reference>
<evidence type="ECO:0000313" key="4">
    <source>
        <dbReference type="EMBL" id="KAA2284820.1"/>
    </source>
</evidence>